<evidence type="ECO:0000313" key="3">
    <source>
        <dbReference type="Proteomes" id="UP000001876"/>
    </source>
</evidence>
<accession>C1N234</accession>
<evidence type="ECO:0000313" key="2">
    <source>
        <dbReference type="EMBL" id="EEH53731.1"/>
    </source>
</evidence>
<dbReference type="Proteomes" id="UP000001876">
    <property type="component" value="Unassembled WGS sequence"/>
</dbReference>
<feature type="compositionally biased region" description="Polar residues" evidence="1">
    <location>
        <begin position="11"/>
        <end position="23"/>
    </location>
</feature>
<reference evidence="2 3" key="1">
    <citation type="journal article" date="2009" name="Science">
        <title>Green evolution and dynamic adaptations revealed by genomes of the marine picoeukaryotes Micromonas.</title>
        <authorList>
            <person name="Worden A.Z."/>
            <person name="Lee J.H."/>
            <person name="Mock T."/>
            <person name="Rouze P."/>
            <person name="Simmons M.P."/>
            <person name="Aerts A.L."/>
            <person name="Allen A.E."/>
            <person name="Cuvelier M.L."/>
            <person name="Derelle E."/>
            <person name="Everett M.V."/>
            <person name="Foulon E."/>
            <person name="Grimwood J."/>
            <person name="Gundlach H."/>
            <person name="Henrissat B."/>
            <person name="Napoli C."/>
            <person name="McDonald S.M."/>
            <person name="Parker M.S."/>
            <person name="Rombauts S."/>
            <person name="Salamov A."/>
            <person name="Von Dassow P."/>
            <person name="Badger J.H."/>
            <person name="Coutinho P.M."/>
            <person name="Demir E."/>
            <person name="Dubchak I."/>
            <person name="Gentemann C."/>
            <person name="Eikrem W."/>
            <person name="Gready J.E."/>
            <person name="John U."/>
            <person name="Lanier W."/>
            <person name="Lindquist E.A."/>
            <person name="Lucas S."/>
            <person name="Mayer K.F."/>
            <person name="Moreau H."/>
            <person name="Not F."/>
            <person name="Otillar R."/>
            <person name="Panaud O."/>
            <person name="Pangilinan J."/>
            <person name="Paulsen I."/>
            <person name="Piegu B."/>
            <person name="Poliakov A."/>
            <person name="Robbens S."/>
            <person name="Schmutz J."/>
            <person name="Toulza E."/>
            <person name="Wyss T."/>
            <person name="Zelensky A."/>
            <person name="Zhou K."/>
            <person name="Armbrust E.V."/>
            <person name="Bhattacharya D."/>
            <person name="Goodenough U.W."/>
            <person name="Van de Peer Y."/>
            <person name="Grigoriev I.V."/>
        </authorList>
    </citation>
    <scope>NUCLEOTIDE SEQUENCE [LARGE SCALE GENOMIC DNA]</scope>
    <source>
        <strain evidence="2 3">CCMP1545</strain>
    </source>
</reference>
<dbReference type="EMBL" id="GG663745">
    <property type="protein sequence ID" value="EEH53731.1"/>
    <property type="molecule type" value="Genomic_DNA"/>
</dbReference>
<sequence>MGVRVRHSCNPADQSTPLASCSGDTAPVGDDVGDFAVASFGDASWNENYQIPGFGERLVEYVPDPSAVVDLTGSLKHTISKMTAGKLADDAHTIEPQHFVTENPSAHFLEGGATDGGDFNVFEPRENVAGGRLVRADCDAASQAIHQGACDQPVGVSGSYYYSINGIIIYPSTLPGFLQVTFDDIRGDGGVHVGQFCVFIGHWIENTNTISVVDDKRTETSTGIFFARELDACDALPPTPWEGIYEGPLTYVELGIEHPQYASRDKDTWGTMWIMGSPVKIHPDFEFDGPTVADTGAPITGMNMQDLQPDLTPVAEANARVASGRQLGMYTATAKGVAAVELVDGKEQRELRECVLELAENVVIHPDVLCTGAVDGFDEGCADIDGDTIRLFPNEVDASFQMVAMPSTDPVFPGGWVDVGGEPLTIPFQEAIAESGDGGVGLGGYFRVHPTTPDDGTAGTFFIVSGETAYQPPGTVSVARYNVRYDPNDEIRVELRGSYRLPVEFTEFPNNRNPFVKFVFKHKKPNRAAYKRRPDLRLVHDDRTLGTRNAVDTENTAWVSPSDFCNGGTCRSACEIRVPEDPNNPGNEGEFCDFRIQVRQTAPVIPGLADVQANAPSLALQYLSNVLKIRVFITNRELKAASEQEVTPTRLRLE</sequence>
<dbReference type="GeneID" id="9687663"/>
<evidence type="ECO:0000256" key="1">
    <source>
        <dbReference type="SAM" id="MobiDB-lite"/>
    </source>
</evidence>
<dbReference type="RefSeq" id="XP_003062019.1">
    <property type="nucleotide sequence ID" value="XM_003061973.1"/>
</dbReference>
<gene>
    <name evidence="2" type="ORF">MICPUCDRAFT_48455</name>
</gene>
<dbReference type="KEGG" id="mpp:MICPUCDRAFT_48455"/>
<feature type="region of interest" description="Disordered" evidence="1">
    <location>
        <begin position="1"/>
        <end position="25"/>
    </location>
</feature>
<dbReference type="AlphaFoldDB" id="C1N234"/>
<name>C1N234_MICPC</name>
<protein>
    <submittedName>
        <fullName evidence="2">Predicted protein</fullName>
    </submittedName>
</protein>
<keyword evidence="3" id="KW-1185">Reference proteome</keyword>
<proteinExistence type="predicted"/>
<organism evidence="3">
    <name type="scientific">Micromonas pusilla (strain CCMP1545)</name>
    <name type="common">Picoplanktonic green alga</name>
    <dbReference type="NCBI Taxonomy" id="564608"/>
    <lineage>
        <taxon>Eukaryota</taxon>
        <taxon>Viridiplantae</taxon>
        <taxon>Chlorophyta</taxon>
        <taxon>Mamiellophyceae</taxon>
        <taxon>Mamiellales</taxon>
        <taxon>Mamiellaceae</taxon>
        <taxon>Micromonas</taxon>
    </lineage>
</organism>